<keyword evidence="5 8" id="KW-0378">Hydrolase</keyword>
<dbReference type="PROSITE" id="PS51747">
    <property type="entry name" value="CYT_DCMP_DEAMINASES_2"/>
    <property type="match status" value="1"/>
</dbReference>
<dbReference type="NCBIfam" id="NF008113">
    <property type="entry name" value="PRK10860.1"/>
    <property type="match status" value="1"/>
</dbReference>
<dbReference type="FunFam" id="3.40.140.10:FF:000005">
    <property type="entry name" value="tRNA-specific adenosine deaminase"/>
    <property type="match status" value="1"/>
</dbReference>
<keyword evidence="6 8" id="KW-0862">Zinc</keyword>
<dbReference type="CDD" id="cd01285">
    <property type="entry name" value="nucleoside_deaminase"/>
    <property type="match status" value="1"/>
</dbReference>
<protein>
    <recommendedName>
        <fullName evidence="8">tRNA-specific adenosine deaminase</fullName>
        <ecNumber evidence="8">3.5.4.33</ecNumber>
    </recommendedName>
</protein>
<organism evidence="10 11">
    <name type="scientific">Haemophilus ducreyi (strain 35000HP / ATCC 700724)</name>
    <dbReference type="NCBI Taxonomy" id="233412"/>
    <lineage>
        <taxon>Bacteria</taxon>
        <taxon>Pseudomonadati</taxon>
        <taxon>Pseudomonadota</taxon>
        <taxon>Gammaproteobacteria</taxon>
        <taxon>Pasteurellales</taxon>
        <taxon>Pasteurellaceae</taxon>
        <taxon>Haemophilus</taxon>
    </lineage>
</organism>
<dbReference type="HAMAP" id="MF_00972">
    <property type="entry name" value="tRNA_aden_deaminase"/>
    <property type="match status" value="1"/>
</dbReference>
<evidence type="ECO:0000256" key="4">
    <source>
        <dbReference type="ARBA" id="ARBA00022723"/>
    </source>
</evidence>
<proteinExistence type="inferred from homology"/>
<dbReference type="InterPro" id="IPR016192">
    <property type="entry name" value="APOBEC/CMP_deaminase_Zn-bd"/>
</dbReference>
<name>Q7VL88_HAEDU</name>
<comment type="subunit">
    <text evidence="2 8">Homodimer.</text>
</comment>
<keyword evidence="4 8" id="KW-0479">Metal-binding</keyword>
<dbReference type="Gene3D" id="3.40.140.10">
    <property type="entry name" value="Cytidine Deaminase, domain 2"/>
    <property type="match status" value="1"/>
</dbReference>
<evidence type="ECO:0000259" key="9">
    <source>
        <dbReference type="PROSITE" id="PS51747"/>
    </source>
</evidence>
<evidence type="ECO:0000313" key="10">
    <source>
        <dbReference type="EMBL" id="AAP96371.1"/>
    </source>
</evidence>
<evidence type="ECO:0000256" key="6">
    <source>
        <dbReference type="ARBA" id="ARBA00022833"/>
    </source>
</evidence>
<feature type="domain" description="CMP/dCMP-type deaminase" evidence="9">
    <location>
        <begin position="25"/>
        <end position="137"/>
    </location>
</feature>
<dbReference type="GO" id="GO:0052717">
    <property type="term" value="F:tRNA-specific adenosine-34 deaminase activity"/>
    <property type="evidence" value="ECO:0007669"/>
    <property type="project" value="UniProtKB-UniRule"/>
</dbReference>
<dbReference type="EC" id="3.5.4.33" evidence="8"/>
<dbReference type="GO" id="GO:0008270">
    <property type="term" value="F:zinc ion binding"/>
    <property type="evidence" value="ECO:0007669"/>
    <property type="project" value="UniProtKB-UniRule"/>
</dbReference>
<evidence type="ECO:0000256" key="7">
    <source>
        <dbReference type="ARBA" id="ARBA00048045"/>
    </source>
</evidence>
<evidence type="ECO:0000256" key="3">
    <source>
        <dbReference type="ARBA" id="ARBA00022694"/>
    </source>
</evidence>
<dbReference type="InterPro" id="IPR016193">
    <property type="entry name" value="Cytidine_deaminase-like"/>
</dbReference>
<dbReference type="STRING" id="233412.HD_1591"/>
<keyword evidence="3 8" id="KW-0819">tRNA processing</keyword>
<dbReference type="PANTHER" id="PTHR11079:SF202">
    <property type="entry name" value="TRNA-SPECIFIC ADENOSINE DEAMINASE"/>
    <property type="match status" value="1"/>
</dbReference>
<reference evidence="11" key="1">
    <citation type="submission" date="2003-06" db="EMBL/GenBank/DDBJ databases">
        <title>The complete genome sequence of Haemophilus ducreyi.</title>
        <authorList>
            <person name="Munson R.S. Jr."/>
            <person name="Ray W.C."/>
            <person name="Mahairas G."/>
            <person name="Sabo P."/>
            <person name="Mungur R."/>
            <person name="Johnson L."/>
            <person name="Nguyen D."/>
            <person name="Wang J."/>
            <person name="Forst C."/>
            <person name="Hood L."/>
        </authorList>
    </citation>
    <scope>NUCLEOTIDE SEQUENCE [LARGE SCALE GENOMIC DNA]</scope>
    <source>
        <strain evidence="11">35000HP / ATCC 700724</strain>
    </source>
</reference>
<dbReference type="eggNOG" id="COG0590">
    <property type="taxonomic scope" value="Bacteria"/>
</dbReference>
<evidence type="ECO:0000256" key="5">
    <source>
        <dbReference type="ARBA" id="ARBA00022801"/>
    </source>
</evidence>
<comment type="catalytic activity">
    <reaction evidence="7 8">
        <text>adenosine(34) in tRNA + H2O + H(+) = inosine(34) in tRNA + NH4(+)</text>
        <dbReference type="Rhea" id="RHEA:43168"/>
        <dbReference type="Rhea" id="RHEA-COMP:10373"/>
        <dbReference type="Rhea" id="RHEA-COMP:10374"/>
        <dbReference type="ChEBI" id="CHEBI:15377"/>
        <dbReference type="ChEBI" id="CHEBI:15378"/>
        <dbReference type="ChEBI" id="CHEBI:28938"/>
        <dbReference type="ChEBI" id="CHEBI:74411"/>
        <dbReference type="ChEBI" id="CHEBI:82852"/>
        <dbReference type="EC" id="3.5.4.33"/>
    </reaction>
</comment>
<comment type="function">
    <text evidence="8">Catalyzes the deamination of adenosine to inosine at the wobble position 34 of tRNA(Arg2).</text>
</comment>
<dbReference type="HOGENOM" id="CLU_025810_3_0_6"/>
<evidence type="ECO:0000256" key="2">
    <source>
        <dbReference type="ARBA" id="ARBA00011738"/>
    </source>
</evidence>
<dbReference type="InterPro" id="IPR028883">
    <property type="entry name" value="tRNA_aden_deaminase"/>
</dbReference>
<comment type="cofactor">
    <cofactor evidence="8">
        <name>Zn(2+)</name>
        <dbReference type="ChEBI" id="CHEBI:29105"/>
    </cofactor>
    <text evidence="8">Binds 1 zinc ion per subunit.</text>
</comment>
<evidence type="ECO:0000313" key="11">
    <source>
        <dbReference type="Proteomes" id="UP000001022"/>
    </source>
</evidence>
<dbReference type="Proteomes" id="UP000001022">
    <property type="component" value="Chromosome"/>
</dbReference>
<evidence type="ECO:0000256" key="8">
    <source>
        <dbReference type="HAMAP-Rule" id="MF_00972"/>
    </source>
</evidence>
<evidence type="ECO:0000256" key="1">
    <source>
        <dbReference type="ARBA" id="ARBA00010669"/>
    </source>
</evidence>
<dbReference type="InterPro" id="IPR002125">
    <property type="entry name" value="CMP_dCMP_dom"/>
</dbReference>
<accession>Q7VL88</accession>
<dbReference type="EMBL" id="AE017143">
    <property type="protein sequence ID" value="AAP96371.1"/>
    <property type="molecule type" value="Genomic_DNA"/>
</dbReference>
<feature type="binding site" evidence="8">
    <location>
        <position position="77"/>
    </location>
    <ligand>
        <name>Zn(2+)</name>
        <dbReference type="ChEBI" id="CHEBI:29105"/>
        <note>catalytic</note>
    </ligand>
</feature>
<dbReference type="PANTHER" id="PTHR11079">
    <property type="entry name" value="CYTOSINE DEAMINASE FAMILY MEMBER"/>
    <property type="match status" value="1"/>
</dbReference>
<gene>
    <name evidence="8" type="primary">tadA</name>
    <name evidence="10" type="ordered locus">HD_1591</name>
</gene>
<keyword evidence="11" id="KW-1185">Reference proteome</keyword>
<dbReference type="GO" id="GO:0002100">
    <property type="term" value="P:tRNA wobble adenosine to inosine editing"/>
    <property type="evidence" value="ECO:0007669"/>
    <property type="project" value="UniProtKB-UniRule"/>
</dbReference>
<dbReference type="AlphaFoldDB" id="Q7VL88"/>
<dbReference type="Pfam" id="PF00383">
    <property type="entry name" value="dCMP_cyt_deam_1"/>
    <property type="match status" value="1"/>
</dbReference>
<dbReference type="SUPFAM" id="SSF53927">
    <property type="entry name" value="Cytidine deaminase-like"/>
    <property type="match status" value="1"/>
</dbReference>
<sequence length="183" mass="20653">MLKYLTYYTMFIKTQERDCCLVASAQDIQLMQYALTLAKRAETMGEIPVGAVLVDSKGNIIGEGWNQVIALSDPSAHAEILAIRQASHRLQNYRLLDCTLYVTLEPCTMCAGAILHSRLSRLVFGASDYKTGAIGSRFHLFEDYKMNHLLTVQGGVLKEACSKQISEFFQRRRIEKKQQKQAV</sequence>
<feature type="binding site" evidence="8">
    <location>
        <position position="110"/>
    </location>
    <ligand>
        <name>Zn(2+)</name>
        <dbReference type="ChEBI" id="CHEBI:29105"/>
        <note>catalytic</note>
    </ligand>
</feature>
<feature type="active site" description="Proton donor" evidence="8">
    <location>
        <position position="79"/>
    </location>
</feature>
<dbReference type="PROSITE" id="PS00903">
    <property type="entry name" value="CYT_DCMP_DEAMINASES_1"/>
    <property type="match status" value="1"/>
</dbReference>
<comment type="similarity">
    <text evidence="1">Belongs to the cytidine and deoxycytidylate deaminase family. ADAT2 subfamily.</text>
</comment>
<feature type="binding site" evidence="8">
    <location>
        <position position="107"/>
    </location>
    <ligand>
        <name>Zn(2+)</name>
        <dbReference type="ChEBI" id="CHEBI:29105"/>
        <note>catalytic</note>
    </ligand>
</feature>
<dbReference type="KEGG" id="hdu:HD_1591"/>